<dbReference type="EMBL" id="JAGHKT020000001">
    <property type="protein sequence ID" value="MCM5671223.1"/>
    <property type="molecule type" value="Genomic_DNA"/>
</dbReference>
<evidence type="ECO:0000256" key="4">
    <source>
        <dbReference type="ARBA" id="ARBA00023239"/>
    </source>
</evidence>
<dbReference type="InterPro" id="IPR039793">
    <property type="entry name" value="UROS/Hem4"/>
</dbReference>
<dbReference type="Proteomes" id="UP000665944">
    <property type="component" value="Unassembled WGS sequence"/>
</dbReference>
<evidence type="ECO:0000313" key="11">
    <source>
        <dbReference type="EMBL" id="AVI07126.1"/>
    </source>
</evidence>
<dbReference type="UniPathway" id="UPA00251">
    <property type="reaction ID" value="UER00320"/>
</dbReference>
<evidence type="ECO:0000256" key="9">
    <source>
        <dbReference type="RuleBase" id="RU366031"/>
    </source>
</evidence>
<evidence type="ECO:0000256" key="3">
    <source>
        <dbReference type="ARBA" id="ARBA00013109"/>
    </source>
</evidence>
<dbReference type="Gene3D" id="3.40.50.10090">
    <property type="match status" value="2"/>
</dbReference>
<dbReference type="SUPFAM" id="SSF69618">
    <property type="entry name" value="HemD-like"/>
    <property type="match status" value="1"/>
</dbReference>
<dbReference type="GO" id="GO:0006780">
    <property type="term" value="P:uroporphyrinogen III biosynthetic process"/>
    <property type="evidence" value="ECO:0007669"/>
    <property type="project" value="UniProtKB-UniRule"/>
</dbReference>
<dbReference type="Pfam" id="PF02602">
    <property type="entry name" value="HEM4"/>
    <property type="match status" value="1"/>
</dbReference>
<organism evidence="11">
    <name type="scientific">Staphylococcus hominis</name>
    <dbReference type="NCBI Taxonomy" id="1290"/>
    <lineage>
        <taxon>Bacteria</taxon>
        <taxon>Bacillati</taxon>
        <taxon>Bacillota</taxon>
        <taxon>Bacilli</taxon>
        <taxon>Bacillales</taxon>
        <taxon>Staphylococcaceae</taxon>
        <taxon>Staphylococcus</taxon>
    </lineage>
</organism>
<sequence length="223" mass="25466">MKPVIVMTQTSKVQSDMVEVIHKPFIKIQSLEFDTQLLHDNYDWLIFSSKNAVHLFYKYLEYVNVKHIAVVGAKTAQLCKQLGINIDFIPNDYSQEGLLEGLNLEKSSILIPSSAQARPKLQQTLAEHNNVVKIDLYTPIADRENIIAVINLIQHNQVEALTFSSSSAVRYYFSEAFPKHFKNYYAIGQQTANSIRAYGYEPYIADKQTSEALINTFLESRNK</sequence>
<evidence type="ECO:0000256" key="7">
    <source>
        <dbReference type="ARBA" id="ARBA00040167"/>
    </source>
</evidence>
<evidence type="ECO:0000256" key="5">
    <source>
        <dbReference type="ARBA" id="ARBA00023244"/>
    </source>
</evidence>
<evidence type="ECO:0000256" key="8">
    <source>
        <dbReference type="ARBA" id="ARBA00048617"/>
    </source>
</evidence>
<dbReference type="GO" id="GO:0004852">
    <property type="term" value="F:uroporphyrinogen-III synthase activity"/>
    <property type="evidence" value="ECO:0007669"/>
    <property type="project" value="UniProtKB-UniRule"/>
</dbReference>
<keyword evidence="13" id="KW-1185">Reference proteome</keyword>
<dbReference type="GO" id="GO:0006782">
    <property type="term" value="P:protoporphyrinogen IX biosynthetic process"/>
    <property type="evidence" value="ECO:0007669"/>
    <property type="project" value="UniProtKB-UniRule"/>
</dbReference>
<dbReference type="CDD" id="cd06578">
    <property type="entry name" value="HemD"/>
    <property type="match status" value="1"/>
</dbReference>
<feature type="domain" description="Tetrapyrrole biosynthesis uroporphyrinogen III synthase" evidence="10">
    <location>
        <begin position="18"/>
        <end position="214"/>
    </location>
</feature>
<evidence type="ECO:0000256" key="6">
    <source>
        <dbReference type="ARBA" id="ARBA00037589"/>
    </source>
</evidence>
<accession>A0A3S7H0H5</accession>
<dbReference type="RefSeq" id="WP_017176146.1">
    <property type="nucleotide sequence ID" value="NZ_CP014107.1"/>
</dbReference>
<keyword evidence="4 9" id="KW-0456">Lyase</keyword>
<comment type="function">
    <text evidence="6 9">Catalyzes cyclization of the linear tetrapyrrole, hydroxymethylbilane, to the macrocyclic uroporphyrinogen III.</text>
</comment>
<reference evidence="11" key="1">
    <citation type="submission" date="2016-02" db="EMBL/GenBank/DDBJ databases">
        <title>Genomic sequence of a clinical Staphylococcus hominis isolate.</title>
        <authorList>
            <person name="McClure J.M."/>
            <person name="Zhang K."/>
        </authorList>
    </citation>
    <scope>NUCLEOTIDE SEQUENCE</scope>
    <source>
        <strain evidence="11">C34847</strain>
    </source>
</reference>
<evidence type="ECO:0000313" key="13">
    <source>
        <dbReference type="Proteomes" id="UP000665944"/>
    </source>
</evidence>
<dbReference type="PANTHER" id="PTHR38042">
    <property type="entry name" value="UROPORPHYRINOGEN-III SYNTHASE, CHLOROPLASTIC"/>
    <property type="match status" value="1"/>
</dbReference>
<dbReference type="InterPro" id="IPR036108">
    <property type="entry name" value="4pyrrol_syn_uPrphyn_synt_sf"/>
</dbReference>
<name>A0A3S7H0H5_STAHO</name>
<protein>
    <recommendedName>
        <fullName evidence="7 9">Uroporphyrinogen-III synthase</fullName>
        <ecNumber evidence="3 9">4.2.1.75</ecNumber>
    </recommendedName>
</protein>
<gene>
    <name evidence="11" type="ORF">AZE34_10380</name>
    <name evidence="12" type="ORF">J7T32_000395</name>
</gene>
<dbReference type="InterPro" id="IPR003754">
    <property type="entry name" value="4pyrrol_synth_uPrphyn_synth"/>
</dbReference>
<keyword evidence="5 9" id="KW-0627">Porphyrin biosynthesis</keyword>
<evidence type="ECO:0000313" key="12">
    <source>
        <dbReference type="EMBL" id="MCM5671223.1"/>
    </source>
</evidence>
<dbReference type="EMBL" id="CP014567">
    <property type="protein sequence ID" value="AVI07126.1"/>
    <property type="molecule type" value="Genomic_DNA"/>
</dbReference>
<reference evidence="12 13" key="2">
    <citation type="submission" date="2022-06" db="EMBL/GenBank/DDBJ databases">
        <title>Staphylococcus hominis ShoR14 genome sequence.</title>
        <authorList>
            <person name="Yeo C.C."/>
            <person name="Chew C.H."/>
            <person name="Che Hamzah A.M."/>
            <person name="Al-Trad E.I."/>
        </authorList>
    </citation>
    <scope>NUCLEOTIDE SEQUENCE [LARGE SCALE GENOMIC DNA]</scope>
    <source>
        <strain evidence="12 13">ShoR14</strain>
    </source>
</reference>
<proteinExistence type="inferred from homology"/>
<comment type="pathway">
    <text evidence="1 9">Porphyrin-containing compound metabolism; protoporphyrin-IX biosynthesis; coproporphyrinogen-III from 5-aminolevulinate: step 3/4.</text>
</comment>
<dbReference type="AlphaFoldDB" id="A0A3S7H0H5"/>
<evidence type="ECO:0000259" key="10">
    <source>
        <dbReference type="Pfam" id="PF02602"/>
    </source>
</evidence>
<dbReference type="EC" id="4.2.1.75" evidence="3 9"/>
<comment type="similarity">
    <text evidence="2 9">Belongs to the uroporphyrinogen-III synthase family.</text>
</comment>
<comment type="catalytic activity">
    <reaction evidence="8 9">
        <text>hydroxymethylbilane = uroporphyrinogen III + H2O</text>
        <dbReference type="Rhea" id="RHEA:18965"/>
        <dbReference type="ChEBI" id="CHEBI:15377"/>
        <dbReference type="ChEBI" id="CHEBI:57308"/>
        <dbReference type="ChEBI" id="CHEBI:57845"/>
        <dbReference type="EC" id="4.2.1.75"/>
    </reaction>
</comment>
<evidence type="ECO:0000256" key="2">
    <source>
        <dbReference type="ARBA" id="ARBA00008133"/>
    </source>
</evidence>
<dbReference type="PANTHER" id="PTHR38042:SF1">
    <property type="entry name" value="UROPORPHYRINOGEN-III SYNTHASE, CHLOROPLASTIC"/>
    <property type="match status" value="1"/>
</dbReference>
<evidence type="ECO:0000256" key="1">
    <source>
        <dbReference type="ARBA" id="ARBA00004772"/>
    </source>
</evidence>